<gene>
    <name evidence="2" type="ORF">EDM59_14685</name>
</gene>
<dbReference type="GO" id="GO:0008168">
    <property type="term" value="F:methyltransferase activity"/>
    <property type="evidence" value="ECO:0007669"/>
    <property type="project" value="UniProtKB-KW"/>
</dbReference>
<dbReference type="RefSeq" id="WP_122924283.1">
    <property type="nucleotide sequence ID" value="NZ_RHHU01000010.1"/>
</dbReference>
<proteinExistence type="predicted"/>
<dbReference type="PANTHER" id="PTHR43861">
    <property type="entry name" value="TRANS-ACONITATE 2-METHYLTRANSFERASE-RELATED"/>
    <property type="match status" value="1"/>
</dbReference>
<dbReference type="CDD" id="cd02440">
    <property type="entry name" value="AdoMet_MTases"/>
    <property type="match status" value="1"/>
</dbReference>
<evidence type="ECO:0000259" key="1">
    <source>
        <dbReference type="Pfam" id="PF03848"/>
    </source>
</evidence>
<dbReference type="InterPro" id="IPR015985">
    <property type="entry name" value="TehB-like_dom"/>
</dbReference>
<evidence type="ECO:0000313" key="3">
    <source>
        <dbReference type="Proteomes" id="UP000269573"/>
    </source>
</evidence>
<keyword evidence="2" id="KW-0489">Methyltransferase</keyword>
<dbReference type="EMBL" id="RHHU01000010">
    <property type="protein sequence ID" value="RNB83772.1"/>
    <property type="molecule type" value="Genomic_DNA"/>
</dbReference>
<dbReference type="GO" id="GO:0032259">
    <property type="term" value="P:methylation"/>
    <property type="evidence" value="ECO:0007669"/>
    <property type="project" value="UniProtKB-KW"/>
</dbReference>
<keyword evidence="2" id="KW-0808">Transferase</keyword>
<protein>
    <submittedName>
        <fullName evidence="2">Methyltransferase domain-containing protein</fullName>
    </submittedName>
</protein>
<dbReference type="SUPFAM" id="SSF53335">
    <property type="entry name" value="S-adenosyl-L-methionine-dependent methyltransferases"/>
    <property type="match status" value="1"/>
</dbReference>
<dbReference type="Pfam" id="PF03848">
    <property type="entry name" value="TehB"/>
    <property type="match status" value="1"/>
</dbReference>
<organism evidence="2 3">
    <name type="scientific">Brevibacillus nitrificans</name>
    <dbReference type="NCBI Taxonomy" id="651560"/>
    <lineage>
        <taxon>Bacteria</taxon>
        <taxon>Bacillati</taxon>
        <taxon>Bacillota</taxon>
        <taxon>Bacilli</taxon>
        <taxon>Bacillales</taxon>
        <taxon>Paenibacillaceae</taxon>
        <taxon>Brevibacillus</taxon>
    </lineage>
</organism>
<dbReference type="InterPro" id="IPR029063">
    <property type="entry name" value="SAM-dependent_MTases_sf"/>
</dbReference>
<dbReference type="AlphaFoldDB" id="A0A3M8D6V6"/>
<name>A0A3M8D6V6_9BACL</name>
<evidence type="ECO:0000313" key="2">
    <source>
        <dbReference type="EMBL" id="RNB83772.1"/>
    </source>
</evidence>
<reference evidence="2 3" key="1">
    <citation type="submission" date="2018-10" db="EMBL/GenBank/DDBJ databases">
        <title>Phylogenomics of Brevibacillus.</title>
        <authorList>
            <person name="Dunlap C."/>
        </authorList>
    </citation>
    <scope>NUCLEOTIDE SEQUENCE [LARGE SCALE GENOMIC DNA]</scope>
    <source>
        <strain evidence="2 3">JCM 15774</strain>
    </source>
</reference>
<sequence>MDKEQLQTLYLQEEYYWGKEPNQLAKSVLNYYQHEPVPGKRAVDLGAGEGRDSVFLAKQGFAVTAMDFAPAGLEKAKQLAKEMGTTLHTVEGDINQFLLTEPVDLLYSIGALQYIHPENRAKQFKQWQECTAPGGLHVLFAFTRHPEVEIAPDWGENEYLYERDELLGYYTGWETVLTEEMIFDCQSSGIPHRHAARILVSRKS</sequence>
<feature type="domain" description="Tellurite resistance methyltransferase TehB-like" evidence="1">
    <location>
        <begin position="37"/>
        <end position="180"/>
    </location>
</feature>
<dbReference type="Gene3D" id="3.40.50.150">
    <property type="entry name" value="Vaccinia Virus protein VP39"/>
    <property type="match status" value="1"/>
</dbReference>
<comment type="caution">
    <text evidence="2">The sequence shown here is derived from an EMBL/GenBank/DDBJ whole genome shotgun (WGS) entry which is preliminary data.</text>
</comment>
<dbReference type="Proteomes" id="UP000269573">
    <property type="component" value="Unassembled WGS sequence"/>
</dbReference>
<keyword evidence="3" id="KW-1185">Reference proteome</keyword>
<accession>A0A3M8D6V6</accession>